<dbReference type="GO" id="GO:0005886">
    <property type="term" value="C:plasma membrane"/>
    <property type="evidence" value="ECO:0007669"/>
    <property type="project" value="UniProtKB-SubCell"/>
</dbReference>
<name>A0A645HWY6_9ZZZZ</name>
<feature type="domain" description="YidE/YbjL duplication" evidence="8">
    <location>
        <begin position="3"/>
        <end position="152"/>
    </location>
</feature>
<keyword evidence="4 7" id="KW-0812">Transmembrane</keyword>
<evidence type="ECO:0000256" key="6">
    <source>
        <dbReference type="ARBA" id="ARBA00023136"/>
    </source>
</evidence>
<evidence type="ECO:0000256" key="2">
    <source>
        <dbReference type="ARBA" id="ARBA00022448"/>
    </source>
</evidence>
<dbReference type="PANTHER" id="PTHR30445">
    <property type="entry name" value="K(+)_H(+) ANTIPORTER SUBUNIT KHTT"/>
    <property type="match status" value="1"/>
</dbReference>
<sequence length="157" mass="16658">MPVPVRLGIAGGPLVLAIILSRIGRIGPLVWYMPHNANLAFRELGIVLFLACVGLKAGESFFEKVLTHEGLIWAAGGLAITIIPLLIVGLFARLVYKLNFTVISGLLAGSMTDPPALAFANAVSTSDAPSVAYATVYPLTMLSRIVVAQVLVLIFCR</sequence>
<feature type="transmembrane region" description="Helical" evidence="7">
    <location>
        <begin position="39"/>
        <end position="58"/>
    </location>
</feature>
<dbReference type="PANTHER" id="PTHR30445:SF3">
    <property type="entry name" value="TRANSPORT PROTEIN YIDE-RELATED"/>
    <property type="match status" value="1"/>
</dbReference>
<accession>A0A645HWY6</accession>
<proteinExistence type="predicted"/>
<comment type="subcellular location">
    <subcellularLocation>
        <location evidence="1">Cell membrane</location>
        <topology evidence="1">Multi-pass membrane protein</topology>
    </subcellularLocation>
</comment>
<evidence type="ECO:0000256" key="7">
    <source>
        <dbReference type="SAM" id="Phobius"/>
    </source>
</evidence>
<evidence type="ECO:0000256" key="4">
    <source>
        <dbReference type="ARBA" id="ARBA00022692"/>
    </source>
</evidence>
<evidence type="ECO:0000313" key="9">
    <source>
        <dbReference type="EMBL" id="MPN39853.1"/>
    </source>
</evidence>
<feature type="transmembrane region" description="Helical" evidence="7">
    <location>
        <begin position="7"/>
        <end position="27"/>
    </location>
</feature>
<protein>
    <submittedName>
        <fullName evidence="9">Putative transport protein YidE</fullName>
    </submittedName>
</protein>
<organism evidence="9">
    <name type="scientific">bioreactor metagenome</name>
    <dbReference type="NCBI Taxonomy" id="1076179"/>
    <lineage>
        <taxon>unclassified sequences</taxon>
        <taxon>metagenomes</taxon>
        <taxon>ecological metagenomes</taxon>
    </lineage>
</organism>
<gene>
    <name evidence="9" type="primary">yidE_7</name>
    <name evidence="9" type="ORF">SDC9_187387</name>
</gene>
<keyword evidence="2" id="KW-0813">Transport</keyword>
<reference evidence="9" key="1">
    <citation type="submission" date="2019-08" db="EMBL/GenBank/DDBJ databases">
        <authorList>
            <person name="Kucharzyk K."/>
            <person name="Murdoch R.W."/>
            <person name="Higgins S."/>
            <person name="Loffler F."/>
        </authorList>
    </citation>
    <scope>NUCLEOTIDE SEQUENCE</scope>
</reference>
<evidence type="ECO:0000259" key="8">
    <source>
        <dbReference type="Pfam" id="PF06826"/>
    </source>
</evidence>
<feature type="transmembrane region" description="Helical" evidence="7">
    <location>
        <begin position="70"/>
        <end position="96"/>
    </location>
</feature>
<feature type="transmembrane region" description="Helical" evidence="7">
    <location>
        <begin position="136"/>
        <end position="156"/>
    </location>
</feature>
<keyword evidence="3" id="KW-1003">Cell membrane</keyword>
<evidence type="ECO:0000256" key="1">
    <source>
        <dbReference type="ARBA" id="ARBA00004651"/>
    </source>
</evidence>
<keyword evidence="5 7" id="KW-1133">Transmembrane helix</keyword>
<keyword evidence="6 7" id="KW-0472">Membrane</keyword>
<dbReference type="Pfam" id="PF06826">
    <property type="entry name" value="Asp-Al_Ex"/>
    <property type="match status" value="1"/>
</dbReference>
<dbReference type="NCBIfam" id="TIGR01625">
    <property type="entry name" value="YidE_YbjL_dupl"/>
    <property type="match status" value="1"/>
</dbReference>
<dbReference type="InterPro" id="IPR006512">
    <property type="entry name" value="YidE_YbjL"/>
</dbReference>
<dbReference type="InterPro" id="IPR050144">
    <property type="entry name" value="AAE_transporter"/>
</dbReference>
<comment type="caution">
    <text evidence="9">The sequence shown here is derived from an EMBL/GenBank/DDBJ whole genome shotgun (WGS) entry which is preliminary data.</text>
</comment>
<evidence type="ECO:0000256" key="5">
    <source>
        <dbReference type="ARBA" id="ARBA00022989"/>
    </source>
</evidence>
<evidence type="ECO:0000256" key="3">
    <source>
        <dbReference type="ARBA" id="ARBA00022475"/>
    </source>
</evidence>
<dbReference type="AlphaFoldDB" id="A0A645HWY6"/>
<dbReference type="EMBL" id="VSSQ01095919">
    <property type="protein sequence ID" value="MPN39853.1"/>
    <property type="molecule type" value="Genomic_DNA"/>
</dbReference>